<dbReference type="Proteomes" id="UP001187531">
    <property type="component" value="Unassembled WGS sequence"/>
</dbReference>
<name>A0AA88HVU5_ARTSF</name>
<dbReference type="Gene3D" id="3.30.1330.30">
    <property type="match status" value="1"/>
</dbReference>
<evidence type="ECO:0000313" key="2">
    <source>
        <dbReference type="EMBL" id="KAK2711457.1"/>
    </source>
</evidence>
<evidence type="ECO:0000259" key="1">
    <source>
        <dbReference type="Pfam" id="PF01248"/>
    </source>
</evidence>
<dbReference type="SUPFAM" id="SSF55315">
    <property type="entry name" value="L30e-like"/>
    <property type="match status" value="1"/>
</dbReference>
<dbReference type="InterPro" id="IPR029064">
    <property type="entry name" value="Ribosomal_eL30-like_sf"/>
</dbReference>
<dbReference type="InterPro" id="IPR004038">
    <property type="entry name" value="Ribosomal_eL8/eL30/eS12/Gad45"/>
</dbReference>
<keyword evidence="3" id="KW-1185">Reference proteome</keyword>
<dbReference type="Pfam" id="PF01248">
    <property type="entry name" value="Ribosomal_L7Ae"/>
    <property type="match status" value="1"/>
</dbReference>
<reference evidence="2" key="1">
    <citation type="submission" date="2023-07" db="EMBL/GenBank/DDBJ databases">
        <title>Chromosome-level genome assembly of Artemia franciscana.</title>
        <authorList>
            <person name="Jo E."/>
        </authorList>
    </citation>
    <scope>NUCLEOTIDE SEQUENCE</scope>
    <source>
        <tissue evidence="2">Whole body</tissue>
    </source>
</reference>
<protein>
    <recommendedName>
        <fullName evidence="1">Ribosomal protein eL8/eL30/eS12/Gadd45 domain-containing protein</fullName>
    </recommendedName>
</protein>
<proteinExistence type="predicted"/>
<feature type="domain" description="Ribosomal protein eL8/eL30/eS12/Gadd45" evidence="1">
    <location>
        <begin position="1"/>
        <end position="33"/>
    </location>
</feature>
<dbReference type="AlphaFoldDB" id="A0AA88HVU5"/>
<sequence length="217" mass="24942">MAADAEPLEILLHLPLLCEDKNVPYVFVRSKQDSEDFSHPSPDSMDFPIITRSQVLLKLMKLKRTSIAPFDIPVDLNKAFSDASLTFIFNKITMSGQYPQNWEKVFITPIFKKGAPCNFTSVRRVAMTPIFSKIYKSFIAGCPKTCNLHKIDPQRFGNIPKYSASHYLVSFRDKILKHLDEPEHWVNLIAIDLKKAFDLICHRTVIRKLLTNFNVDL</sequence>
<comment type="caution">
    <text evidence="2">The sequence shown here is derived from an EMBL/GenBank/DDBJ whole genome shotgun (WGS) entry which is preliminary data.</text>
</comment>
<gene>
    <name evidence="2" type="ORF">QYM36_012581</name>
</gene>
<dbReference type="EMBL" id="JAVRJZ010000016">
    <property type="protein sequence ID" value="KAK2711457.1"/>
    <property type="molecule type" value="Genomic_DNA"/>
</dbReference>
<evidence type="ECO:0000313" key="3">
    <source>
        <dbReference type="Proteomes" id="UP001187531"/>
    </source>
</evidence>
<organism evidence="2 3">
    <name type="scientific">Artemia franciscana</name>
    <name type="common">Brine shrimp</name>
    <name type="synonym">Artemia sanfranciscana</name>
    <dbReference type="NCBI Taxonomy" id="6661"/>
    <lineage>
        <taxon>Eukaryota</taxon>
        <taxon>Metazoa</taxon>
        <taxon>Ecdysozoa</taxon>
        <taxon>Arthropoda</taxon>
        <taxon>Crustacea</taxon>
        <taxon>Branchiopoda</taxon>
        <taxon>Anostraca</taxon>
        <taxon>Artemiidae</taxon>
        <taxon>Artemia</taxon>
    </lineage>
</organism>
<accession>A0AA88HVU5</accession>
<dbReference type="PANTHER" id="PTHR47510:SF3">
    <property type="entry name" value="ENDO_EXONUCLEASE_PHOSPHATASE DOMAIN-CONTAINING PROTEIN"/>
    <property type="match status" value="1"/>
</dbReference>
<dbReference type="PANTHER" id="PTHR47510">
    <property type="entry name" value="REVERSE TRANSCRIPTASE DOMAIN-CONTAINING PROTEIN"/>
    <property type="match status" value="1"/>
</dbReference>